<sequence length="154" mass="17250">MVRIIQPLSTRDESSLKDDRELDPTDGLALGRLTSWLPLQLVVGGARGAWRRPRPAPTCTPSARFTISSTASSSYDSGDKRFHWSSRATSSNILLRYVQVAVSNITRFRGVVKRRKVTLFHKYRAQTIFDPVRRGLHNAKRDAAEPAGVVPYLT</sequence>
<keyword evidence="3" id="KW-1185">Reference proteome</keyword>
<name>A0A4C1YMQ0_EUMVA</name>
<organism evidence="2 3">
    <name type="scientific">Eumeta variegata</name>
    <name type="common">Bagworm moth</name>
    <name type="synonym">Eumeta japonica</name>
    <dbReference type="NCBI Taxonomy" id="151549"/>
    <lineage>
        <taxon>Eukaryota</taxon>
        <taxon>Metazoa</taxon>
        <taxon>Ecdysozoa</taxon>
        <taxon>Arthropoda</taxon>
        <taxon>Hexapoda</taxon>
        <taxon>Insecta</taxon>
        <taxon>Pterygota</taxon>
        <taxon>Neoptera</taxon>
        <taxon>Endopterygota</taxon>
        <taxon>Lepidoptera</taxon>
        <taxon>Glossata</taxon>
        <taxon>Ditrysia</taxon>
        <taxon>Tineoidea</taxon>
        <taxon>Psychidae</taxon>
        <taxon>Oiketicinae</taxon>
        <taxon>Eumeta</taxon>
    </lineage>
</organism>
<reference evidence="2 3" key="1">
    <citation type="journal article" date="2019" name="Commun. Biol.">
        <title>The bagworm genome reveals a unique fibroin gene that provides high tensile strength.</title>
        <authorList>
            <person name="Kono N."/>
            <person name="Nakamura H."/>
            <person name="Ohtoshi R."/>
            <person name="Tomita M."/>
            <person name="Numata K."/>
            <person name="Arakawa K."/>
        </authorList>
    </citation>
    <scope>NUCLEOTIDE SEQUENCE [LARGE SCALE GENOMIC DNA]</scope>
</reference>
<proteinExistence type="predicted"/>
<feature type="compositionally biased region" description="Basic and acidic residues" evidence="1">
    <location>
        <begin position="10"/>
        <end position="21"/>
    </location>
</feature>
<dbReference type="AlphaFoldDB" id="A0A4C1YMQ0"/>
<accession>A0A4C1YMQ0</accession>
<dbReference type="EMBL" id="BGZK01001257">
    <property type="protein sequence ID" value="GBP75657.1"/>
    <property type="molecule type" value="Genomic_DNA"/>
</dbReference>
<evidence type="ECO:0000256" key="1">
    <source>
        <dbReference type="SAM" id="MobiDB-lite"/>
    </source>
</evidence>
<feature type="region of interest" description="Disordered" evidence="1">
    <location>
        <begin position="1"/>
        <end position="21"/>
    </location>
</feature>
<dbReference type="Proteomes" id="UP000299102">
    <property type="component" value="Unassembled WGS sequence"/>
</dbReference>
<gene>
    <name evidence="2" type="ORF">EVAR_55871_1</name>
</gene>
<protein>
    <submittedName>
        <fullName evidence="2">Uncharacterized protein</fullName>
    </submittedName>
</protein>
<comment type="caution">
    <text evidence="2">The sequence shown here is derived from an EMBL/GenBank/DDBJ whole genome shotgun (WGS) entry which is preliminary data.</text>
</comment>
<evidence type="ECO:0000313" key="3">
    <source>
        <dbReference type="Proteomes" id="UP000299102"/>
    </source>
</evidence>
<evidence type="ECO:0000313" key="2">
    <source>
        <dbReference type="EMBL" id="GBP75657.1"/>
    </source>
</evidence>